<dbReference type="Proteomes" id="UP001152531">
    <property type="component" value="Unassembled WGS sequence"/>
</dbReference>
<gene>
    <name evidence="1" type="ORF">CLIB1444_06S01178</name>
</gene>
<keyword evidence="2" id="KW-1185">Reference proteome</keyword>
<name>A0ACA9Y8N0_9ASCO</name>
<comment type="caution">
    <text evidence="1">The sequence shown here is derived from an EMBL/GenBank/DDBJ whole genome shotgun (WGS) entry which is preliminary data.</text>
</comment>
<organism evidence="1 2">
    <name type="scientific">[Candida] jaroonii</name>
    <dbReference type="NCBI Taxonomy" id="467808"/>
    <lineage>
        <taxon>Eukaryota</taxon>
        <taxon>Fungi</taxon>
        <taxon>Dikarya</taxon>
        <taxon>Ascomycota</taxon>
        <taxon>Saccharomycotina</taxon>
        <taxon>Pichiomycetes</taxon>
        <taxon>Debaryomycetaceae</taxon>
        <taxon>Yamadazyma</taxon>
    </lineage>
</organism>
<protein>
    <submittedName>
        <fullName evidence="1">Uncharacterized protein</fullName>
    </submittedName>
</protein>
<accession>A0ACA9Y8N0</accession>
<reference evidence="1" key="1">
    <citation type="submission" date="2022-06" db="EMBL/GenBank/DDBJ databases">
        <authorList>
            <person name="Legras J.-L."/>
            <person name="Devillers H."/>
            <person name="Grondin C."/>
        </authorList>
    </citation>
    <scope>NUCLEOTIDE SEQUENCE</scope>
    <source>
        <strain evidence="1">CLIB 1444</strain>
    </source>
</reference>
<proteinExistence type="predicted"/>
<dbReference type="EMBL" id="CALSDN010000006">
    <property type="protein sequence ID" value="CAH6721396.1"/>
    <property type="molecule type" value="Genomic_DNA"/>
</dbReference>
<evidence type="ECO:0000313" key="1">
    <source>
        <dbReference type="EMBL" id="CAH6721396.1"/>
    </source>
</evidence>
<evidence type="ECO:0000313" key="2">
    <source>
        <dbReference type="Proteomes" id="UP001152531"/>
    </source>
</evidence>
<sequence>MKQHRIRLDFNSINDIGNITTNDLIVVGGSKLWSLNTVNEQVDIINDSNVKCIDCLNEKILASQSNRIDLWDINKLINSYNVDNREVINDIKFLNNRCFITGGYNSSIKLFDSNIRQSIWEIKVCKDNINHIEVNEQIFVSTSDKMLVILDLKGDQLQQHEFQFIIINFKIYKDFMIGLTDDGDLVVYNYKTGNIINTYNILMPIQYLISLDIRPLTKKISIYVGSEQSKFMKIDWDRSNNLMINREEFPLQSPIINKVMTKSSKIICSSNDGFIYINK</sequence>